<evidence type="ECO:0000313" key="1">
    <source>
        <dbReference type="EMBL" id="RRT72120.1"/>
    </source>
</evidence>
<proteinExistence type="predicted"/>
<accession>A0A427A799</accession>
<reference evidence="1 2" key="1">
    <citation type="journal article" date="2014" name="Agronomy (Basel)">
        <title>A Draft Genome Sequence for Ensete ventricosum, the Drought-Tolerant Tree Against Hunger.</title>
        <authorList>
            <person name="Harrison J."/>
            <person name="Moore K.A."/>
            <person name="Paszkiewicz K."/>
            <person name="Jones T."/>
            <person name="Grant M."/>
            <person name="Ambacheew D."/>
            <person name="Muzemil S."/>
            <person name="Studholme D.J."/>
        </authorList>
    </citation>
    <scope>NUCLEOTIDE SEQUENCE [LARGE SCALE GENOMIC DNA]</scope>
</reference>
<organism evidence="1 2">
    <name type="scientific">Ensete ventricosum</name>
    <name type="common">Abyssinian banana</name>
    <name type="synonym">Musa ensete</name>
    <dbReference type="NCBI Taxonomy" id="4639"/>
    <lineage>
        <taxon>Eukaryota</taxon>
        <taxon>Viridiplantae</taxon>
        <taxon>Streptophyta</taxon>
        <taxon>Embryophyta</taxon>
        <taxon>Tracheophyta</taxon>
        <taxon>Spermatophyta</taxon>
        <taxon>Magnoliopsida</taxon>
        <taxon>Liliopsida</taxon>
        <taxon>Zingiberales</taxon>
        <taxon>Musaceae</taxon>
        <taxon>Ensete</taxon>
    </lineage>
</organism>
<dbReference type="Proteomes" id="UP000287651">
    <property type="component" value="Unassembled WGS sequence"/>
</dbReference>
<dbReference type="EMBL" id="AMZH03003507">
    <property type="protein sequence ID" value="RRT72120.1"/>
    <property type="molecule type" value="Genomic_DNA"/>
</dbReference>
<sequence>MQNPWNDIIPLLPLQEFISLTFIQGKLRASAPCFHLLRRLLSCGLDTLPSYSTSRFALS</sequence>
<protein>
    <submittedName>
        <fullName evidence="1">Uncharacterized protein</fullName>
    </submittedName>
</protein>
<comment type="caution">
    <text evidence="1">The sequence shown here is derived from an EMBL/GenBank/DDBJ whole genome shotgun (WGS) entry which is preliminary data.</text>
</comment>
<dbReference type="AlphaFoldDB" id="A0A427A799"/>
<gene>
    <name evidence="1" type="ORF">B296_00009509</name>
</gene>
<evidence type="ECO:0000313" key="2">
    <source>
        <dbReference type="Proteomes" id="UP000287651"/>
    </source>
</evidence>
<name>A0A427A799_ENSVE</name>